<dbReference type="RefSeq" id="WP_281793468.1">
    <property type="nucleotide sequence ID" value="NZ_BSDR01000001.1"/>
</dbReference>
<dbReference type="CDD" id="cd06262">
    <property type="entry name" value="metallo-hydrolase-like_MBL-fold"/>
    <property type="match status" value="1"/>
</dbReference>
<keyword evidence="4" id="KW-1185">Reference proteome</keyword>
<dbReference type="AlphaFoldDB" id="A0A9W6D164"/>
<dbReference type="InterPro" id="IPR050855">
    <property type="entry name" value="NDM-1-like"/>
</dbReference>
<dbReference type="SUPFAM" id="SSF56281">
    <property type="entry name" value="Metallo-hydrolase/oxidoreductase"/>
    <property type="match status" value="1"/>
</dbReference>
<dbReference type="GO" id="GO:0017001">
    <property type="term" value="P:antibiotic catabolic process"/>
    <property type="evidence" value="ECO:0007669"/>
    <property type="project" value="UniProtKB-ARBA"/>
</dbReference>
<comment type="similarity">
    <text evidence="1">Belongs to the metallo-beta-lactamase superfamily. Class-B beta-lactamase family.</text>
</comment>
<organism evidence="3 4">
    <name type="scientific">Desulforhabdus amnigena</name>
    <dbReference type="NCBI Taxonomy" id="40218"/>
    <lineage>
        <taxon>Bacteria</taxon>
        <taxon>Pseudomonadati</taxon>
        <taxon>Thermodesulfobacteriota</taxon>
        <taxon>Syntrophobacteria</taxon>
        <taxon>Syntrophobacterales</taxon>
        <taxon>Syntrophobacteraceae</taxon>
        <taxon>Desulforhabdus</taxon>
    </lineage>
</organism>
<dbReference type="EMBL" id="BSDR01000001">
    <property type="protein sequence ID" value="GLI34207.1"/>
    <property type="molecule type" value="Genomic_DNA"/>
</dbReference>
<gene>
    <name evidence="3" type="ORF">DAMNIGENAA_16400</name>
</gene>
<evidence type="ECO:0000259" key="2">
    <source>
        <dbReference type="SMART" id="SM00849"/>
    </source>
</evidence>
<feature type="domain" description="Metallo-beta-lactamase" evidence="2">
    <location>
        <begin position="20"/>
        <end position="194"/>
    </location>
</feature>
<dbReference type="Pfam" id="PF00753">
    <property type="entry name" value="Lactamase_B"/>
    <property type="match status" value="1"/>
</dbReference>
<dbReference type="Proteomes" id="UP001144372">
    <property type="component" value="Unassembled WGS sequence"/>
</dbReference>
<evidence type="ECO:0000313" key="3">
    <source>
        <dbReference type="EMBL" id="GLI34207.1"/>
    </source>
</evidence>
<accession>A0A9W6D164</accession>
<dbReference type="SMART" id="SM00849">
    <property type="entry name" value="Lactamase_B"/>
    <property type="match status" value="1"/>
</dbReference>
<name>A0A9W6D164_9BACT</name>
<dbReference type="InterPro" id="IPR036866">
    <property type="entry name" value="RibonucZ/Hydroxyglut_hydro"/>
</dbReference>
<evidence type="ECO:0000256" key="1">
    <source>
        <dbReference type="ARBA" id="ARBA00005250"/>
    </source>
</evidence>
<protein>
    <recommendedName>
        <fullName evidence="2">Metallo-beta-lactamase domain-containing protein</fullName>
    </recommendedName>
</protein>
<sequence>MKITDEIYQVGGGRFSSPEDAAVYLIHFREHAALVDAGCGRDQNKILSNIKKLGVAPEQIEYLLITHCHFDHTGGAKALREITHCRTVAHEFDAPFLERGDSTVTAAGWYGSEMEAFPIDIKLKGERQEIALGERTIEALHAPGHSPGSVVYVTKSQGLKVVFAQDVHGPLHPDLLSNKENYLQSLEMLFSLGSVDIC</sequence>
<dbReference type="PANTHER" id="PTHR42951">
    <property type="entry name" value="METALLO-BETA-LACTAMASE DOMAIN-CONTAINING"/>
    <property type="match status" value="1"/>
</dbReference>
<reference evidence="3" key="1">
    <citation type="submission" date="2022-12" db="EMBL/GenBank/DDBJ databases">
        <title>Reference genome sequencing for broad-spectrum identification of bacterial and archaeal isolates by mass spectrometry.</title>
        <authorList>
            <person name="Sekiguchi Y."/>
            <person name="Tourlousse D.M."/>
        </authorList>
    </citation>
    <scope>NUCLEOTIDE SEQUENCE</scope>
    <source>
        <strain evidence="3">ASRB1</strain>
    </source>
</reference>
<evidence type="ECO:0000313" key="4">
    <source>
        <dbReference type="Proteomes" id="UP001144372"/>
    </source>
</evidence>
<dbReference type="PANTHER" id="PTHR42951:SF4">
    <property type="entry name" value="ACYL-COENZYME A THIOESTERASE MBLAC2"/>
    <property type="match status" value="1"/>
</dbReference>
<comment type="caution">
    <text evidence="3">The sequence shown here is derived from an EMBL/GenBank/DDBJ whole genome shotgun (WGS) entry which is preliminary data.</text>
</comment>
<proteinExistence type="inferred from homology"/>
<dbReference type="InterPro" id="IPR001279">
    <property type="entry name" value="Metallo-B-lactamas"/>
</dbReference>
<dbReference type="Gene3D" id="3.60.15.10">
    <property type="entry name" value="Ribonuclease Z/Hydroxyacylglutathione hydrolase-like"/>
    <property type="match status" value="1"/>
</dbReference>